<dbReference type="InterPro" id="IPR000150">
    <property type="entry name" value="Cof"/>
</dbReference>
<dbReference type="NCBIfam" id="TIGR01484">
    <property type="entry name" value="HAD-SF-IIB"/>
    <property type="match status" value="1"/>
</dbReference>
<keyword evidence="2" id="KW-1185">Reference proteome</keyword>
<keyword evidence="1" id="KW-0378">Hydrolase</keyword>
<dbReference type="InterPro" id="IPR036412">
    <property type="entry name" value="HAD-like_sf"/>
</dbReference>
<sequence length="258" mass="29183">MNPKALVFFDLDGTLLNKESKVDTEVVEALEQMKKNGNIPFIATGRSPIEIQHVLKETPIDSFITLNGQYIVYEGKEVYRNRIPEKTLVNLKQATEERKFALSFYTHDKIRATRETEVLKEAYQFIHAEVPSIHSTLHLEEEVLMALVLNTDKTQDAYFKKNFPELSFYRNTPYSMDTIPKGNSKATGITELVKTLKFESIPTFAFGDGSNDIEMVEHVDYGVAMGNGLATLKEKATYITASHVDGGIVEGLKYYDLI</sequence>
<dbReference type="Gene3D" id="3.40.50.1000">
    <property type="entry name" value="HAD superfamily/HAD-like"/>
    <property type="match status" value="1"/>
</dbReference>
<accession>A0ABW4NP68</accession>
<organism evidence="1 2">
    <name type="scientific">Carnobacterium antarcticum</name>
    <dbReference type="NCBI Taxonomy" id="2126436"/>
    <lineage>
        <taxon>Bacteria</taxon>
        <taxon>Bacillati</taxon>
        <taxon>Bacillota</taxon>
        <taxon>Bacilli</taxon>
        <taxon>Lactobacillales</taxon>
        <taxon>Carnobacteriaceae</taxon>
        <taxon>Carnobacterium</taxon>
    </lineage>
</organism>
<dbReference type="InterPro" id="IPR006379">
    <property type="entry name" value="HAD-SF_hydro_IIB"/>
</dbReference>
<dbReference type="SUPFAM" id="SSF56784">
    <property type="entry name" value="HAD-like"/>
    <property type="match status" value="1"/>
</dbReference>
<dbReference type="NCBIfam" id="TIGR00099">
    <property type="entry name" value="Cof-subfamily"/>
    <property type="match status" value="1"/>
</dbReference>
<protein>
    <submittedName>
        <fullName evidence="1">Cof-type HAD-IIB family hydrolase</fullName>
    </submittedName>
</protein>
<dbReference type="SFLD" id="SFLDS00003">
    <property type="entry name" value="Haloacid_Dehalogenase"/>
    <property type="match status" value="1"/>
</dbReference>
<dbReference type="Proteomes" id="UP001597285">
    <property type="component" value="Unassembled WGS sequence"/>
</dbReference>
<reference evidence="2" key="1">
    <citation type="journal article" date="2019" name="Int. J. Syst. Evol. Microbiol.">
        <title>The Global Catalogue of Microorganisms (GCM) 10K type strain sequencing project: providing services to taxonomists for standard genome sequencing and annotation.</title>
        <authorList>
            <consortium name="The Broad Institute Genomics Platform"/>
            <consortium name="The Broad Institute Genome Sequencing Center for Infectious Disease"/>
            <person name="Wu L."/>
            <person name="Ma J."/>
        </authorList>
    </citation>
    <scope>NUCLEOTIDE SEQUENCE [LARGE SCALE GENOMIC DNA]</scope>
    <source>
        <strain evidence="2">KCTC 42143</strain>
    </source>
</reference>
<dbReference type="EMBL" id="JBHUFF010000014">
    <property type="protein sequence ID" value="MFD1799928.1"/>
    <property type="molecule type" value="Genomic_DNA"/>
</dbReference>
<dbReference type="Gene3D" id="3.30.1240.10">
    <property type="match status" value="1"/>
</dbReference>
<dbReference type="PANTHER" id="PTHR10000:SF25">
    <property type="entry name" value="PHOSPHATASE YKRA-RELATED"/>
    <property type="match status" value="1"/>
</dbReference>
<evidence type="ECO:0000313" key="2">
    <source>
        <dbReference type="Proteomes" id="UP001597285"/>
    </source>
</evidence>
<dbReference type="PROSITE" id="PS01228">
    <property type="entry name" value="COF_1"/>
    <property type="match status" value="1"/>
</dbReference>
<dbReference type="SFLD" id="SFLDG01140">
    <property type="entry name" value="C2.B:_Phosphomannomutase_and_P"/>
    <property type="match status" value="1"/>
</dbReference>
<dbReference type="InterPro" id="IPR023214">
    <property type="entry name" value="HAD_sf"/>
</dbReference>
<comment type="caution">
    <text evidence="1">The sequence shown here is derived from an EMBL/GenBank/DDBJ whole genome shotgun (WGS) entry which is preliminary data.</text>
</comment>
<dbReference type="Pfam" id="PF08282">
    <property type="entry name" value="Hydrolase_3"/>
    <property type="match status" value="1"/>
</dbReference>
<dbReference type="RefSeq" id="WP_058919951.1">
    <property type="nucleotide sequence ID" value="NZ_JBHSQC010000015.1"/>
</dbReference>
<evidence type="ECO:0000313" key="1">
    <source>
        <dbReference type="EMBL" id="MFD1799928.1"/>
    </source>
</evidence>
<dbReference type="GO" id="GO:0016787">
    <property type="term" value="F:hydrolase activity"/>
    <property type="evidence" value="ECO:0007669"/>
    <property type="project" value="UniProtKB-KW"/>
</dbReference>
<name>A0ABW4NP68_9LACT</name>
<gene>
    <name evidence="1" type="ORF">ACFSBK_08710</name>
</gene>
<proteinExistence type="predicted"/>
<dbReference type="PANTHER" id="PTHR10000">
    <property type="entry name" value="PHOSPHOSERINE PHOSPHATASE"/>
    <property type="match status" value="1"/>
</dbReference>